<accession>A0ABS9IYI8</accession>
<dbReference type="Pfam" id="PF13858">
    <property type="entry name" value="DUF4199"/>
    <property type="match status" value="1"/>
</dbReference>
<dbReference type="RefSeq" id="WP_236957218.1">
    <property type="nucleotide sequence ID" value="NZ_JAETXX010000001.1"/>
</dbReference>
<organism evidence="2 3">
    <name type="scientific">Joostella atrarenae</name>
    <dbReference type="NCBI Taxonomy" id="679257"/>
    <lineage>
        <taxon>Bacteria</taxon>
        <taxon>Pseudomonadati</taxon>
        <taxon>Bacteroidota</taxon>
        <taxon>Flavobacteriia</taxon>
        <taxon>Flavobacteriales</taxon>
        <taxon>Flavobacteriaceae</taxon>
        <taxon>Joostella</taxon>
    </lineage>
</organism>
<evidence type="ECO:0000313" key="3">
    <source>
        <dbReference type="Proteomes" id="UP000829517"/>
    </source>
</evidence>
<name>A0ABS9IYI8_9FLAO</name>
<sequence>MKPDKLFLRYGFLIAVGLIAYFLILKLVGLHEQIWLRLINGLIVGYGIYAVIRMRRILEGDKFDYFKGFKSGIYAGFFATLIFTAFMAIYMFHLDKNFPNSIMESWIRDYNQGPGILVFILLIEGFASTVILTFTFMQKFKPSWNTKKSVQKA</sequence>
<feature type="transmembrane region" description="Helical" evidence="1">
    <location>
        <begin position="7"/>
        <end position="28"/>
    </location>
</feature>
<dbReference type="Proteomes" id="UP000829517">
    <property type="component" value="Unassembled WGS sequence"/>
</dbReference>
<gene>
    <name evidence="2" type="ORF">JM658_00230</name>
</gene>
<reference evidence="2 3" key="1">
    <citation type="submission" date="2021-01" db="EMBL/GenBank/DDBJ databases">
        <title>Genome sequencing of Joostella atrarenae M1-2 (= KCTC 23194).</title>
        <authorList>
            <person name="Zakaria M.R."/>
            <person name="Lam M.Q."/>
            <person name="Chong C.S."/>
        </authorList>
    </citation>
    <scope>NUCLEOTIDE SEQUENCE [LARGE SCALE GENOMIC DNA]</scope>
    <source>
        <strain evidence="2 3">M1-2</strain>
    </source>
</reference>
<feature type="transmembrane region" description="Helical" evidence="1">
    <location>
        <begin position="34"/>
        <end position="52"/>
    </location>
</feature>
<dbReference type="EMBL" id="JAETXX010000001">
    <property type="protein sequence ID" value="MCF8713242.1"/>
    <property type="molecule type" value="Genomic_DNA"/>
</dbReference>
<keyword evidence="1" id="KW-0812">Transmembrane</keyword>
<comment type="caution">
    <text evidence="2">The sequence shown here is derived from an EMBL/GenBank/DDBJ whole genome shotgun (WGS) entry which is preliminary data.</text>
</comment>
<feature type="transmembrane region" description="Helical" evidence="1">
    <location>
        <begin position="73"/>
        <end position="93"/>
    </location>
</feature>
<protein>
    <submittedName>
        <fullName evidence="2">DUF4199 domain-containing protein</fullName>
    </submittedName>
</protein>
<feature type="transmembrane region" description="Helical" evidence="1">
    <location>
        <begin position="113"/>
        <end position="137"/>
    </location>
</feature>
<dbReference type="InterPro" id="IPR025250">
    <property type="entry name" value="DUF4199"/>
</dbReference>
<keyword evidence="1" id="KW-0472">Membrane</keyword>
<keyword evidence="1" id="KW-1133">Transmembrane helix</keyword>
<keyword evidence="3" id="KW-1185">Reference proteome</keyword>
<evidence type="ECO:0000256" key="1">
    <source>
        <dbReference type="SAM" id="Phobius"/>
    </source>
</evidence>
<evidence type="ECO:0000313" key="2">
    <source>
        <dbReference type="EMBL" id="MCF8713242.1"/>
    </source>
</evidence>
<proteinExistence type="predicted"/>